<proteinExistence type="predicted"/>
<dbReference type="OrthoDB" id="6380398at2759"/>
<dbReference type="AlphaFoldDB" id="A0A834XWQ9"/>
<dbReference type="EMBL" id="JACMRX010000002">
    <property type="protein sequence ID" value="KAF7994905.1"/>
    <property type="molecule type" value="Genomic_DNA"/>
</dbReference>
<feature type="transmembrane region" description="Helical" evidence="1">
    <location>
        <begin position="634"/>
        <end position="655"/>
    </location>
</feature>
<dbReference type="Proteomes" id="UP000639338">
    <property type="component" value="Unassembled WGS sequence"/>
</dbReference>
<keyword evidence="1" id="KW-1133">Transmembrane helix</keyword>
<evidence type="ECO:0008006" key="5">
    <source>
        <dbReference type="Google" id="ProtNLM"/>
    </source>
</evidence>
<keyword evidence="4" id="KW-1185">Reference proteome</keyword>
<sequence length="695" mass="79569">MKHFFVFTFLLLVIQFERPVFGKNNQEINAVVGKKLDINPTKIIGDLVNCQAVFHGSKKDIVYKIYPDPDKYVSHIGRWDDSCGFSLTEFSAELSGKWTIKTSYKSAEILKDFEETFFVYENQNVKALPATTVYVEEDQYVTLYIEETNISQNSTCILKMVAEEIEYDLKNLPNNNYKIELYGKCGVRMLIIDNKQHGQWSLSSVSDYKKLLAEFNIEVSNKNHHTTQIKEYYDQWNQGAINEKLRLLSRSDRIYCEVQRPDGYIIVLSIPDCVYNVDIVSTVHAGVWIARYGLKHSMELVEEHYNIEVWDSQSINVTVINDKTENAINMLCEVGVKALRQCMFIKPDGTIKILPAAVGNNKYEYYGIGYENNANRKAQCGLTIRNPHSNDYGVWKCSVMTDNYKTLTALVNVNLLANQKSFDKRYLKISKEPTYVKYGDNFELKCSVDTQLDYCWMLSPNGTIYSVTKDKNSTNSLQYSGKGLSLGVCGAIVENADKTHQGGWSCHLGVSGYSAEITSIIQVTVTDSYLIPSAKNIDGSTQLLCRLFPNTEAEIDYCRWINPYGNGLYQNDLTKYNIKQNKNNCSLQFQYGDIIDIGNWKCYARLTSGSDEEYYADIYYTPSTRSSYLSYRSFTFNFLVLGLLFSFCATTALLFHKTKQFKNMRNQLPLKLPTSYSQSYNLSEKNNPEKKNIES</sequence>
<evidence type="ECO:0000256" key="2">
    <source>
        <dbReference type="SAM" id="SignalP"/>
    </source>
</evidence>
<accession>A0A834XWQ9</accession>
<evidence type="ECO:0000313" key="4">
    <source>
        <dbReference type="Proteomes" id="UP000639338"/>
    </source>
</evidence>
<evidence type="ECO:0000256" key="1">
    <source>
        <dbReference type="SAM" id="Phobius"/>
    </source>
</evidence>
<keyword evidence="2" id="KW-0732">Signal</keyword>
<keyword evidence="1" id="KW-0812">Transmembrane</keyword>
<reference evidence="3 4" key="1">
    <citation type="submission" date="2020-08" db="EMBL/GenBank/DDBJ databases">
        <title>Aphidius gifuensis genome sequencing and assembly.</title>
        <authorList>
            <person name="Du Z."/>
        </authorList>
    </citation>
    <scope>NUCLEOTIDE SEQUENCE [LARGE SCALE GENOMIC DNA]</scope>
    <source>
        <strain evidence="3">YNYX2018</strain>
        <tissue evidence="3">Adults</tissue>
    </source>
</reference>
<keyword evidence="1" id="KW-0472">Membrane</keyword>
<gene>
    <name evidence="3" type="ORF">HCN44_004377</name>
</gene>
<name>A0A834XWQ9_APHGI</name>
<feature type="signal peptide" evidence="2">
    <location>
        <begin position="1"/>
        <end position="22"/>
    </location>
</feature>
<organism evidence="3 4">
    <name type="scientific">Aphidius gifuensis</name>
    <name type="common">Parasitoid wasp</name>
    <dbReference type="NCBI Taxonomy" id="684658"/>
    <lineage>
        <taxon>Eukaryota</taxon>
        <taxon>Metazoa</taxon>
        <taxon>Ecdysozoa</taxon>
        <taxon>Arthropoda</taxon>
        <taxon>Hexapoda</taxon>
        <taxon>Insecta</taxon>
        <taxon>Pterygota</taxon>
        <taxon>Neoptera</taxon>
        <taxon>Endopterygota</taxon>
        <taxon>Hymenoptera</taxon>
        <taxon>Apocrita</taxon>
        <taxon>Ichneumonoidea</taxon>
        <taxon>Braconidae</taxon>
        <taxon>Aphidiinae</taxon>
        <taxon>Aphidius</taxon>
    </lineage>
</organism>
<feature type="chain" id="PRO_5032804087" description="Ig-like domain-containing protein" evidence="2">
    <location>
        <begin position="23"/>
        <end position="695"/>
    </location>
</feature>
<evidence type="ECO:0000313" key="3">
    <source>
        <dbReference type="EMBL" id="KAF7994905.1"/>
    </source>
</evidence>
<comment type="caution">
    <text evidence="3">The sequence shown here is derived from an EMBL/GenBank/DDBJ whole genome shotgun (WGS) entry which is preliminary data.</text>
</comment>
<protein>
    <recommendedName>
        <fullName evidence="5">Ig-like domain-containing protein</fullName>
    </recommendedName>
</protein>